<feature type="transmembrane region" description="Helical" evidence="1">
    <location>
        <begin position="188"/>
        <end position="206"/>
    </location>
</feature>
<feature type="non-terminal residue" evidence="2">
    <location>
        <position position="320"/>
    </location>
</feature>
<accession>A0A6J4TZM0</accession>
<evidence type="ECO:0008006" key="3">
    <source>
        <dbReference type="Google" id="ProtNLM"/>
    </source>
</evidence>
<dbReference type="AlphaFoldDB" id="A0A6J4TZM0"/>
<feature type="transmembrane region" description="Helical" evidence="1">
    <location>
        <begin position="294"/>
        <end position="317"/>
    </location>
</feature>
<reference evidence="2" key="1">
    <citation type="submission" date="2020-02" db="EMBL/GenBank/DDBJ databases">
        <authorList>
            <person name="Meier V. D."/>
        </authorList>
    </citation>
    <scope>NUCLEOTIDE SEQUENCE</scope>
    <source>
        <strain evidence="2">AVDCRST_MAG73</strain>
    </source>
</reference>
<dbReference type="EMBL" id="CADCWE010000088">
    <property type="protein sequence ID" value="CAA9536765.1"/>
    <property type="molecule type" value="Genomic_DNA"/>
</dbReference>
<evidence type="ECO:0000256" key="1">
    <source>
        <dbReference type="SAM" id="Phobius"/>
    </source>
</evidence>
<proteinExistence type="predicted"/>
<feature type="transmembrane region" description="Helical" evidence="1">
    <location>
        <begin position="158"/>
        <end position="181"/>
    </location>
</feature>
<keyword evidence="1" id="KW-0812">Transmembrane</keyword>
<keyword evidence="1" id="KW-0472">Membrane</keyword>
<feature type="transmembrane region" description="Helical" evidence="1">
    <location>
        <begin position="74"/>
        <end position="94"/>
    </location>
</feature>
<sequence>MTWLTWRLHRTEAAIGIPLFAGLLAILFLAIQSVDSAYEAAQNACAAGTETLLCNERQNRYFVLSGRWDNLTTLLHGVPLAVATLLAIPTLQELERGTHRLAWTQSVSRRRWSLARLGFAAAVAALVAAVWAATAAEWRASVLLRGQARSFDRDVFDLAPAVLFGYGLFALALGLAAAVVVRRLVPTLALLAIGFIGTRIATTFVLRERYHHPIEETNPAAADPGAFFAFADRWILDESWLTATGDRISWDGVNRLCSSSVEAENTETAYRQCLVDNGLQYFRSYHPTDRFGQFQLIETALFLGLAAALFAFAYWWLTRR</sequence>
<evidence type="ECO:0000313" key="2">
    <source>
        <dbReference type="EMBL" id="CAA9536765.1"/>
    </source>
</evidence>
<name>A0A6J4TZM0_9BACT</name>
<organism evidence="2">
    <name type="scientific">uncultured Thermomicrobiales bacterium</name>
    <dbReference type="NCBI Taxonomy" id="1645740"/>
    <lineage>
        <taxon>Bacteria</taxon>
        <taxon>Pseudomonadati</taxon>
        <taxon>Thermomicrobiota</taxon>
        <taxon>Thermomicrobia</taxon>
        <taxon>Thermomicrobiales</taxon>
        <taxon>environmental samples</taxon>
    </lineage>
</organism>
<gene>
    <name evidence="2" type="ORF">AVDCRST_MAG73-1403</name>
</gene>
<feature type="transmembrane region" description="Helical" evidence="1">
    <location>
        <begin position="114"/>
        <end position="138"/>
    </location>
</feature>
<feature type="transmembrane region" description="Helical" evidence="1">
    <location>
        <begin position="12"/>
        <end position="31"/>
    </location>
</feature>
<keyword evidence="1" id="KW-1133">Transmembrane helix</keyword>
<protein>
    <recommendedName>
        <fullName evidence="3">Transmembrane transport protein</fullName>
    </recommendedName>
</protein>